<name>A0ABU9VR42_9CLOT</name>
<evidence type="ECO:0000256" key="8">
    <source>
        <dbReference type="SAM" id="Phobius"/>
    </source>
</evidence>
<dbReference type="Pfam" id="PF01553">
    <property type="entry name" value="Acyltransferase"/>
    <property type="match status" value="1"/>
</dbReference>
<reference evidence="10 11" key="1">
    <citation type="submission" date="2024-04" db="EMBL/GenBank/DDBJ databases">
        <title>Genome sequencing and metabolic network reconstruction of aminoacids and betaine degradation by Anoxynatronum sibiricum.</title>
        <authorList>
            <person name="Detkova E.N."/>
            <person name="Boltjanskaja Y.V."/>
            <person name="Mardanov A.V."/>
            <person name="Kevbrin V."/>
        </authorList>
    </citation>
    <scope>NUCLEOTIDE SEQUENCE [LARGE SCALE GENOMIC DNA]</scope>
    <source>
        <strain evidence="10 11">Z-7981</strain>
    </source>
</reference>
<keyword evidence="8" id="KW-0812">Transmembrane</keyword>
<feature type="domain" description="Phospholipid/glycerol acyltransferase" evidence="9">
    <location>
        <begin position="74"/>
        <end position="188"/>
    </location>
</feature>
<dbReference type="Proteomes" id="UP001407405">
    <property type="component" value="Unassembled WGS sequence"/>
</dbReference>
<feature type="transmembrane region" description="Helical" evidence="8">
    <location>
        <begin position="6"/>
        <end position="23"/>
    </location>
</feature>
<dbReference type="InterPro" id="IPR002123">
    <property type="entry name" value="Plipid/glycerol_acylTrfase"/>
</dbReference>
<evidence type="ECO:0000259" key="9">
    <source>
        <dbReference type="SMART" id="SM00563"/>
    </source>
</evidence>
<comment type="domain">
    <text evidence="7">The HXXXXD motif is essential for acyltransferase activity and may constitute the binding site for the phosphate moiety of the glycerol-3-phosphate.</text>
</comment>
<proteinExistence type="inferred from homology"/>
<evidence type="ECO:0000256" key="3">
    <source>
        <dbReference type="ARBA" id="ARBA00022516"/>
    </source>
</evidence>
<keyword evidence="5 7" id="KW-0443">Lipid metabolism</keyword>
<dbReference type="GO" id="GO:0016746">
    <property type="term" value="F:acyltransferase activity"/>
    <property type="evidence" value="ECO:0007669"/>
    <property type="project" value="UniProtKB-KW"/>
</dbReference>
<dbReference type="CDD" id="cd07989">
    <property type="entry name" value="LPLAT_AGPAT-like"/>
    <property type="match status" value="1"/>
</dbReference>
<evidence type="ECO:0000256" key="2">
    <source>
        <dbReference type="ARBA" id="ARBA00008655"/>
    </source>
</evidence>
<gene>
    <name evidence="10" type="ORF">AAIG11_04010</name>
</gene>
<evidence type="ECO:0000256" key="5">
    <source>
        <dbReference type="ARBA" id="ARBA00023098"/>
    </source>
</evidence>
<dbReference type="SUPFAM" id="SSF69593">
    <property type="entry name" value="Glycerol-3-phosphate (1)-acyltransferase"/>
    <property type="match status" value="1"/>
</dbReference>
<evidence type="ECO:0000256" key="4">
    <source>
        <dbReference type="ARBA" id="ARBA00022679"/>
    </source>
</evidence>
<dbReference type="PANTHER" id="PTHR10434:SF64">
    <property type="entry name" value="1-ACYL-SN-GLYCEROL-3-PHOSPHATE ACYLTRANSFERASE-RELATED"/>
    <property type="match status" value="1"/>
</dbReference>
<evidence type="ECO:0000256" key="1">
    <source>
        <dbReference type="ARBA" id="ARBA00005189"/>
    </source>
</evidence>
<evidence type="ECO:0000313" key="11">
    <source>
        <dbReference type="Proteomes" id="UP001407405"/>
    </source>
</evidence>
<keyword evidence="8" id="KW-1133">Transmembrane helix</keyword>
<evidence type="ECO:0000256" key="6">
    <source>
        <dbReference type="ARBA" id="ARBA00023315"/>
    </source>
</evidence>
<dbReference type="InterPro" id="IPR004552">
    <property type="entry name" value="AGP_acyltrans"/>
</dbReference>
<comment type="caution">
    <text evidence="10">The sequence shown here is derived from an EMBL/GenBank/DDBJ whole genome shotgun (WGS) entry which is preliminary data.</text>
</comment>
<dbReference type="RefSeq" id="WP_343184991.1">
    <property type="nucleotide sequence ID" value="NZ_JBCITM010000003.1"/>
</dbReference>
<dbReference type="EC" id="2.3.1.51" evidence="7"/>
<sequence length="244" mass="27601">MLRTIYWLIDFITYLLYIFVQALRGKRMEKAGHTEEKRRFTQKIGQLWSTRLLRKTGSHIEVTGSEHIPAEGPVLIVSNHQSYMDIPLMVSVVPLPMGFVAKQELRRLPVISRWMDLIECSYIDRKDIRQSLRAIQQAQKSLESGQSMVIFPEGTRSKSREIGAFKPGSLKLAQKAGIPILPVAIDGSYRIYEERGRITATTVKVTILPLIPAETVVEESSSDLMSRVFGDIRQTLGMEGLLSV</sequence>
<comment type="catalytic activity">
    <reaction evidence="7">
        <text>a 1-acyl-sn-glycero-3-phosphate + an acyl-CoA = a 1,2-diacyl-sn-glycero-3-phosphate + CoA</text>
        <dbReference type="Rhea" id="RHEA:19709"/>
        <dbReference type="ChEBI" id="CHEBI:57287"/>
        <dbReference type="ChEBI" id="CHEBI:57970"/>
        <dbReference type="ChEBI" id="CHEBI:58342"/>
        <dbReference type="ChEBI" id="CHEBI:58608"/>
        <dbReference type="EC" id="2.3.1.51"/>
    </reaction>
</comment>
<keyword evidence="3 7" id="KW-0444">Lipid biosynthesis</keyword>
<dbReference type="NCBIfam" id="TIGR00530">
    <property type="entry name" value="AGP_acyltrn"/>
    <property type="match status" value="1"/>
</dbReference>
<evidence type="ECO:0000256" key="7">
    <source>
        <dbReference type="RuleBase" id="RU361267"/>
    </source>
</evidence>
<dbReference type="EMBL" id="JBCITM010000003">
    <property type="protein sequence ID" value="MEN1759630.1"/>
    <property type="molecule type" value="Genomic_DNA"/>
</dbReference>
<protein>
    <recommendedName>
        <fullName evidence="7">1-acyl-sn-glycerol-3-phosphate acyltransferase</fullName>
        <ecNumber evidence="7">2.3.1.51</ecNumber>
    </recommendedName>
</protein>
<keyword evidence="4 7" id="KW-0808">Transferase</keyword>
<comment type="pathway">
    <text evidence="1">Lipid metabolism.</text>
</comment>
<keyword evidence="11" id="KW-1185">Reference proteome</keyword>
<evidence type="ECO:0000313" key="10">
    <source>
        <dbReference type="EMBL" id="MEN1759630.1"/>
    </source>
</evidence>
<dbReference type="PANTHER" id="PTHR10434">
    <property type="entry name" value="1-ACYL-SN-GLYCEROL-3-PHOSPHATE ACYLTRANSFERASE"/>
    <property type="match status" value="1"/>
</dbReference>
<keyword evidence="7" id="KW-0594">Phospholipid biosynthesis</keyword>
<comment type="similarity">
    <text evidence="2 7">Belongs to the 1-acyl-sn-glycerol-3-phosphate acyltransferase family.</text>
</comment>
<keyword evidence="6 7" id="KW-0012">Acyltransferase</keyword>
<keyword evidence="8" id="KW-0472">Membrane</keyword>
<keyword evidence="7" id="KW-1208">Phospholipid metabolism</keyword>
<organism evidence="10 11">
    <name type="scientific">Anoxynatronum sibiricum</name>
    <dbReference type="NCBI Taxonomy" id="210623"/>
    <lineage>
        <taxon>Bacteria</taxon>
        <taxon>Bacillati</taxon>
        <taxon>Bacillota</taxon>
        <taxon>Clostridia</taxon>
        <taxon>Eubacteriales</taxon>
        <taxon>Clostridiaceae</taxon>
        <taxon>Anoxynatronum</taxon>
    </lineage>
</organism>
<dbReference type="SMART" id="SM00563">
    <property type="entry name" value="PlsC"/>
    <property type="match status" value="1"/>
</dbReference>
<accession>A0ABU9VR42</accession>